<accession>A0A1I2ID19</accession>
<evidence type="ECO:0000256" key="2">
    <source>
        <dbReference type="SAM" id="MobiDB-lite"/>
    </source>
</evidence>
<dbReference type="STRING" id="380248.SAMN05216251_11338"/>
<dbReference type="GO" id="GO:0050660">
    <property type="term" value="F:flavin adenine dinucleotide binding"/>
    <property type="evidence" value="ECO:0007669"/>
    <property type="project" value="InterPro"/>
</dbReference>
<dbReference type="Pfam" id="PF08028">
    <property type="entry name" value="Acyl-CoA_dh_2"/>
    <property type="match status" value="1"/>
</dbReference>
<sequence length="680" mass="71582">MTALSAGTHSAPTQSPVATGSRADTVTVGDGAGSVNRVGETYSARTTPVDGIVGALHELAERPSADAGRSDAVIALADRLVGLRADAALADVVPVLASIASVDVPAALHAIARLRQTEPERPSPRWPELPLLLDRLGDAAVLTGIALAASREAAADFGRAREAITPEDEPLALEALGRRESHYWAAAGTLLQAAQRVEGAYGHPGRRRAASASVESAAVVAATIVDHSPAIGALPPRPVAAARLLADLRRLRTPTPVATAQRVLGAEIAHARPNADTTRRAPRPVGNVPVEYGSTAYADLLGEIAERSRGREEQAEGFTDLVQLLRGSGLGGFRVPREYGGSGGTLPELLVIVADIAERNPNLAHIVRTHFAFVEARLRSTRSAERERWLREAAAGVLFANLAGELTATVVGAGARHSTELVDTAAGPRLRGRKFYSTGSPYVDRLAVSASHRDGAVLAVVPVTRAGVHRVGDWDGFGQVLTGSGTTEFTDVEVRPDEIIAGGPASGEAVRYFVLGQIYILAIQTGILRAVVTDGRALLHRRTRTFSNAAATSPVDDPQLHRVLGGLAVWAEAAEALVQSAARALDDATDALVSGAHDPYLAREFALRTAKAKVVLDDVGPRAANAIFDLGGASATRRLYNLDRHWRNLRTVSTHNPAATKARVLGEYLVDPAVEFPALW</sequence>
<dbReference type="InterPro" id="IPR036250">
    <property type="entry name" value="AcylCo_DH-like_C"/>
</dbReference>
<feature type="domain" description="Acyl-CoA dehydrogenase/oxidase N-terminal" evidence="3">
    <location>
        <begin position="303"/>
        <end position="396"/>
    </location>
</feature>
<proteinExistence type="predicted"/>
<dbReference type="InterPro" id="IPR013107">
    <property type="entry name" value="Acyl-CoA_DH_C"/>
</dbReference>
<reference evidence="5 6" key="1">
    <citation type="submission" date="2016-10" db="EMBL/GenBank/DDBJ databases">
        <authorList>
            <person name="de Groot N.N."/>
        </authorList>
    </citation>
    <scope>NUCLEOTIDE SEQUENCE [LARGE SCALE GENOMIC DNA]</scope>
    <source>
        <strain evidence="5 6">CGMCC 4.3510</strain>
    </source>
</reference>
<evidence type="ECO:0000313" key="6">
    <source>
        <dbReference type="Proteomes" id="UP000199323"/>
    </source>
</evidence>
<evidence type="ECO:0000259" key="3">
    <source>
        <dbReference type="Pfam" id="PF02771"/>
    </source>
</evidence>
<feature type="region of interest" description="Disordered" evidence="2">
    <location>
        <begin position="1"/>
        <end position="41"/>
    </location>
</feature>
<dbReference type="Gene3D" id="1.20.140.10">
    <property type="entry name" value="Butyryl-CoA Dehydrogenase, subunit A, domain 3"/>
    <property type="match status" value="2"/>
</dbReference>
<dbReference type="InterPro" id="IPR013786">
    <property type="entry name" value="AcylCoA_DH/ox_N"/>
</dbReference>
<dbReference type="InterPro" id="IPR009100">
    <property type="entry name" value="AcylCoA_DH/oxidase_NM_dom_sf"/>
</dbReference>
<evidence type="ECO:0000259" key="4">
    <source>
        <dbReference type="Pfam" id="PF08028"/>
    </source>
</evidence>
<keyword evidence="1" id="KW-0560">Oxidoreductase</keyword>
<dbReference type="Gene3D" id="2.40.110.10">
    <property type="entry name" value="Butyryl-CoA Dehydrogenase, subunit A, domain 2"/>
    <property type="match status" value="1"/>
</dbReference>
<dbReference type="GO" id="GO:0008470">
    <property type="term" value="F:3-methylbutanoyl-CoA dehydrogenase activity"/>
    <property type="evidence" value="ECO:0007669"/>
    <property type="project" value="TreeGrafter"/>
</dbReference>
<organism evidence="5 6">
    <name type="scientific">Actinacidiphila alni</name>
    <dbReference type="NCBI Taxonomy" id="380248"/>
    <lineage>
        <taxon>Bacteria</taxon>
        <taxon>Bacillati</taxon>
        <taxon>Actinomycetota</taxon>
        <taxon>Actinomycetes</taxon>
        <taxon>Kitasatosporales</taxon>
        <taxon>Streptomycetaceae</taxon>
        <taxon>Actinacidiphila</taxon>
    </lineage>
</organism>
<dbReference type="SUPFAM" id="SSF47203">
    <property type="entry name" value="Acyl-CoA dehydrogenase C-terminal domain-like"/>
    <property type="match status" value="1"/>
</dbReference>
<dbReference type="InterPro" id="IPR037069">
    <property type="entry name" value="AcylCoA_DH/ox_N_sf"/>
</dbReference>
<gene>
    <name evidence="5" type="ORF">SAMN05216251_11338</name>
</gene>
<evidence type="ECO:0000256" key="1">
    <source>
        <dbReference type="ARBA" id="ARBA00023002"/>
    </source>
</evidence>
<dbReference type="Gene3D" id="1.10.540.10">
    <property type="entry name" value="Acyl-CoA dehydrogenase/oxidase, N-terminal domain"/>
    <property type="match status" value="1"/>
</dbReference>
<feature type="compositionally biased region" description="Polar residues" evidence="2">
    <location>
        <begin position="1"/>
        <end position="24"/>
    </location>
</feature>
<dbReference type="OrthoDB" id="571684at2"/>
<keyword evidence="6" id="KW-1185">Reference proteome</keyword>
<dbReference type="Proteomes" id="UP000199323">
    <property type="component" value="Unassembled WGS sequence"/>
</dbReference>
<dbReference type="PANTHER" id="PTHR43884:SF12">
    <property type="entry name" value="ISOVALERYL-COA DEHYDROGENASE, MITOCHONDRIAL-RELATED"/>
    <property type="match status" value="1"/>
</dbReference>
<dbReference type="AlphaFoldDB" id="A0A1I2ID19"/>
<dbReference type="PANTHER" id="PTHR43884">
    <property type="entry name" value="ACYL-COA DEHYDROGENASE"/>
    <property type="match status" value="1"/>
</dbReference>
<feature type="domain" description="Acyl-CoA dehydrogenase C-terminal" evidence="4">
    <location>
        <begin position="521"/>
        <end position="656"/>
    </location>
</feature>
<protein>
    <submittedName>
        <fullName evidence="5">Acyl-CoA dehydrogenase</fullName>
    </submittedName>
</protein>
<evidence type="ECO:0000313" key="5">
    <source>
        <dbReference type="EMBL" id="SFF39548.1"/>
    </source>
</evidence>
<name>A0A1I2ID19_9ACTN</name>
<dbReference type="Pfam" id="PF02771">
    <property type="entry name" value="Acyl-CoA_dh_N"/>
    <property type="match status" value="1"/>
</dbReference>
<dbReference type="GO" id="GO:0006552">
    <property type="term" value="P:L-leucine catabolic process"/>
    <property type="evidence" value="ECO:0007669"/>
    <property type="project" value="TreeGrafter"/>
</dbReference>
<dbReference type="SUPFAM" id="SSF56645">
    <property type="entry name" value="Acyl-CoA dehydrogenase NM domain-like"/>
    <property type="match status" value="1"/>
</dbReference>
<dbReference type="EMBL" id="FONG01000013">
    <property type="protein sequence ID" value="SFF39548.1"/>
    <property type="molecule type" value="Genomic_DNA"/>
</dbReference>
<dbReference type="InterPro" id="IPR046373">
    <property type="entry name" value="Acyl-CoA_Oxase/DH_mid-dom_sf"/>
</dbReference>